<evidence type="ECO:0000313" key="2">
    <source>
        <dbReference type="Proteomes" id="UP000037460"/>
    </source>
</evidence>
<dbReference type="EMBL" id="JWZX01002875">
    <property type="protein sequence ID" value="KOO26261.1"/>
    <property type="molecule type" value="Genomic_DNA"/>
</dbReference>
<dbReference type="AlphaFoldDB" id="A0A0M0JI24"/>
<accession>A0A0M0JI24</accession>
<dbReference type="Proteomes" id="UP000037460">
    <property type="component" value="Unassembled WGS sequence"/>
</dbReference>
<reference evidence="2" key="1">
    <citation type="journal article" date="2015" name="PLoS Genet.">
        <title>Genome Sequence and Transcriptome Analyses of Chrysochromulina tobin: Metabolic Tools for Enhanced Algal Fitness in the Prominent Order Prymnesiales (Haptophyceae).</title>
        <authorList>
            <person name="Hovde B.T."/>
            <person name="Deodato C.R."/>
            <person name="Hunsperger H.M."/>
            <person name="Ryken S.A."/>
            <person name="Yost W."/>
            <person name="Jha R.K."/>
            <person name="Patterson J."/>
            <person name="Monnat R.J. Jr."/>
            <person name="Barlow S.B."/>
            <person name="Starkenburg S.R."/>
            <person name="Cattolico R.A."/>
        </authorList>
    </citation>
    <scope>NUCLEOTIDE SEQUENCE</scope>
    <source>
        <strain evidence="2">CCMP291</strain>
    </source>
</reference>
<keyword evidence="2" id="KW-1185">Reference proteome</keyword>
<gene>
    <name evidence="1" type="ORF">Ctob_008308</name>
</gene>
<organism evidence="1 2">
    <name type="scientific">Chrysochromulina tobinii</name>
    <dbReference type="NCBI Taxonomy" id="1460289"/>
    <lineage>
        <taxon>Eukaryota</taxon>
        <taxon>Haptista</taxon>
        <taxon>Haptophyta</taxon>
        <taxon>Prymnesiophyceae</taxon>
        <taxon>Prymnesiales</taxon>
        <taxon>Chrysochromulinaceae</taxon>
        <taxon>Chrysochromulina</taxon>
    </lineage>
</organism>
<evidence type="ECO:0000313" key="1">
    <source>
        <dbReference type="EMBL" id="KOO26261.1"/>
    </source>
</evidence>
<sequence>MAADAEDDAYVFRANDAGNELDALVAAEKALSEFLDLAAKAKYDVRPREDINGYEGSTGILYNKFLFRSG</sequence>
<comment type="caution">
    <text evidence="1">The sequence shown here is derived from an EMBL/GenBank/DDBJ whole genome shotgun (WGS) entry which is preliminary data.</text>
</comment>
<name>A0A0M0JI24_9EUKA</name>
<protein>
    <submittedName>
        <fullName evidence="1">Uncharacterized protein</fullName>
    </submittedName>
</protein>
<proteinExistence type="predicted"/>